<accession>A0AAD8LAD4</accession>
<feature type="compositionally biased region" description="Low complexity" evidence="1">
    <location>
        <begin position="229"/>
        <end position="238"/>
    </location>
</feature>
<protein>
    <submittedName>
        <fullName evidence="2">Uncharacterized protein</fullName>
    </submittedName>
</protein>
<feature type="region of interest" description="Disordered" evidence="1">
    <location>
        <begin position="310"/>
        <end position="430"/>
    </location>
</feature>
<evidence type="ECO:0000256" key="1">
    <source>
        <dbReference type="SAM" id="MobiDB-lite"/>
    </source>
</evidence>
<feature type="compositionally biased region" description="Basic and acidic residues" evidence="1">
    <location>
        <begin position="570"/>
        <end position="597"/>
    </location>
</feature>
<reference evidence="2" key="1">
    <citation type="journal article" date="2023" name="bioRxiv">
        <title>Improved chromosome-level genome assembly for marigold (Tagetes erecta).</title>
        <authorList>
            <person name="Jiang F."/>
            <person name="Yuan L."/>
            <person name="Wang S."/>
            <person name="Wang H."/>
            <person name="Xu D."/>
            <person name="Wang A."/>
            <person name="Fan W."/>
        </authorList>
    </citation>
    <scope>NUCLEOTIDE SEQUENCE</scope>
    <source>
        <strain evidence="2">WSJ</strain>
        <tissue evidence="2">Leaf</tissue>
    </source>
</reference>
<proteinExistence type="predicted"/>
<dbReference type="AlphaFoldDB" id="A0AAD8LAD4"/>
<feature type="compositionally biased region" description="Basic and acidic residues" evidence="1">
    <location>
        <begin position="241"/>
        <end position="253"/>
    </location>
</feature>
<feature type="compositionally biased region" description="Acidic residues" evidence="1">
    <location>
        <begin position="378"/>
        <end position="390"/>
    </location>
</feature>
<feature type="compositionally biased region" description="Basic residues" evidence="1">
    <location>
        <begin position="282"/>
        <end position="294"/>
    </location>
</feature>
<evidence type="ECO:0000313" key="2">
    <source>
        <dbReference type="EMBL" id="KAK1435546.1"/>
    </source>
</evidence>
<feature type="compositionally biased region" description="Basic and acidic residues" evidence="1">
    <location>
        <begin position="355"/>
        <end position="365"/>
    </location>
</feature>
<feature type="compositionally biased region" description="Acidic residues" evidence="1">
    <location>
        <begin position="317"/>
        <end position="343"/>
    </location>
</feature>
<keyword evidence="3" id="KW-1185">Reference proteome</keyword>
<dbReference type="Proteomes" id="UP001229421">
    <property type="component" value="Unassembled WGS sequence"/>
</dbReference>
<feature type="region of interest" description="Disordered" evidence="1">
    <location>
        <begin position="225"/>
        <end position="294"/>
    </location>
</feature>
<name>A0AAD8LAD4_TARER</name>
<comment type="caution">
    <text evidence="2">The sequence shown here is derived from an EMBL/GenBank/DDBJ whole genome shotgun (WGS) entry which is preliminary data.</text>
</comment>
<feature type="region of interest" description="Disordered" evidence="1">
    <location>
        <begin position="547"/>
        <end position="597"/>
    </location>
</feature>
<gene>
    <name evidence="2" type="ORF">QVD17_01312</name>
</gene>
<evidence type="ECO:0000313" key="3">
    <source>
        <dbReference type="Proteomes" id="UP001229421"/>
    </source>
</evidence>
<feature type="compositionally biased region" description="Basic and acidic residues" evidence="1">
    <location>
        <begin position="391"/>
        <end position="400"/>
    </location>
</feature>
<sequence length="613" mass="69852">MVRVSRNACSPAIKRGRTPLHFLHQLFTPTLSLHSLSLYSGQERPDEFPAKNARIRKHCSSAGLLTRSLLSILGDSERCSLLRVSLRSAGRSKVLSKCCPTLERLPYPGPHSARLVRDGGYMPQGKSLGQGFALRGRLIARNRRGTTRLGNKKQETKSGRKGTSVIPVCGIYVNRKGLARSGTMEALHIGGRTKLKMLGISVFSLCYDNEMAGKSFLLRAIGMSRSSSKKSSSSNNNNTEEGERSVQPRETHSPDASGYYTHIPSPARAMNEPQQEPEPQPRRARTRLAAKKTFRRGHVERFRLTEADWTAIREAENANDDEEDEENEEEHEEQHEEEPEEEPEEHHSPIFMMTDSERARIRAEMESDNEEVERNEYGEEPAEDGDETGGEVDHHHRPEESIPMDYEYSDQPSRGKGKKKIKELSSAKSRAITIPKRDPYLAPYDYKQRERDELAEAMRRSHHEYYRQAHAAPAYPHPSMYPPVPTYPQPPMYSQPPPMYPSPPMYQSPPMSYAHPYPMYPSPPSYTPYPYSPPSYAHPVYPPPNYQSPYPYLPEPGRSSMGGGSSSHHYSLDPPRRSTEDARAMERYRVPLEGNEQKYKDDEKEEYWRKFFG</sequence>
<dbReference type="EMBL" id="JAUHHV010000001">
    <property type="protein sequence ID" value="KAK1435546.1"/>
    <property type="molecule type" value="Genomic_DNA"/>
</dbReference>
<organism evidence="2 3">
    <name type="scientific">Tagetes erecta</name>
    <name type="common">African marigold</name>
    <dbReference type="NCBI Taxonomy" id="13708"/>
    <lineage>
        <taxon>Eukaryota</taxon>
        <taxon>Viridiplantae</taxon>
        <taxon>Streptophyta</taxon>
        <taxon>Embryophyta</taxon>
        <taxon>Tracheophyta</taxon>
        <taxon>Spermatophyta</taxon>
        <taxon>Magnoliopsida</taxon>
        <taxon>eudicotyledons</taxon>
        <taxon>Gunneridae</taxon>
        <taxon>Pentapetalae</taxon>
        <taxon>asterids</taxon>
        <taxon>campanulids</taxon>
        <taxon>Asterales</taxon>
        <taxon>Asteraceae</taxon>
        <taxon>Asteroideae</taxon>
        <taxon>Heliantheae alliance</taxon>
        <taxon>Tageteae</taxon>
        <taxon>Tagetes</taxon>
    </lineage>
</organism>